<comment type="caution">
    <text evidence="1">The sequence shown here is derived from an EMBL/GenBank/DDBJ whole genome shotgun (WGS) entry which is preliminary data.</text>
</comment>
<protein>
    <submittedName>
        <fullName evidence="1">Uncharacterized protein</fullName>
    </submittedName>
</protein>
<organism evidence="1 2">
    <name type="scientific">Lachnospira eligens</name>
    <dbReference type="NCBI Taxonomy" id="39485"/>
    <lineage>
        <taxon>Bacteria</taxon>
        <taxon>Bacillati</taxon>
        <taxon>Bacillota</taxon>
        <taxon>Clostridia</taxon>
        <taxon>Lachnospirales</taxon>
        <taxon>Lachnospiraceae</taxon>
        <taxon>Lachnospira</taxon>
    </lineage>
</organism>
<reference evidence="1 2" key="1">
    <citation type="submission" date="2018-08" db="EMBL/GenBank/DDBJ databases">
        <title>A genome reference for cultivated species of the human gut microbiota.</title>
        <authorList>
            <person name="Zou Y."/>
            <person name="Xue W."/>
            <person name="Luo G."/>
        </authorList>
    </citation>
    <scope>NUCLEOTIDE SEQUENCE [LARGE SCALE GENOMIC DNA]</scope>
    <source>
        <strain evidence="1 2">AM32-2AC</strain>
    </source>
</reference>
<sequence length="118" mass="13737">MYTISDILMDIDRGCLANNMIEDCFTYRIVYFVNEGNNGKKYYLDSSYRDLRKSLESIIRGNLTLTNNVVIAETTVLKRGKCACLQSRSYSFSLEEYFKRIKGECNSNRNNQYCRYAG</sequence>
<evidence type="ECO:0000313" key="1">
    <source>
        <dbReference type="EMBL" id="RHD09907.1"/>
    </source>
</evidence>
<gene>
    <name evidence="1" type="ORF">DW811_05200</name>
</gene>
<dbReference type="EMBL" id="QSIS01000004">
    <property type="protein sequence ID" value="RHD09907.1"/>
    <property type="molecule type" value="Genomic_DNA"/>
</dbReference>
<dbReference type="Proteomes" id="UP000284794">
    <property type="component" value="Unassembled WGS sequence"/>
</dbReference>
<dbReference type="RefSeq" id="WP_118148443.1">
    <property type="nucleotide sequence ID" value="NZ_DAWDTH010000025.1"/>
</dbReference>
<dbReference type="AlphaFoldDB" id="A0A414DGU5"/>
<name>A0A414DGU5_9FIRM</name>
<accession>A0A414DGU5</accession>
<evidence type="ECO:0000313" key="2">
    <source>
        <dbReference type="Proteomes" id="UP000284794"/>
    </source>
</evidence>
<proteinExistence type="predicted"/>